<dbReference type="SUPFAM" id="SSF50993">
    <property type="entry name" value="Peptidase/esterase 'gauge' domain"/>
    <property type="match status" value="1"/>
</dbReference>
<dbReference type="EC" id="3.4.21.-" evidence="6"/>
<dbReference type="Proteomes" id="UP000515151">
    <property type="component" value="Chromosome 3"/>
</dbReference>
<dbReference type="Pfam" id="PF00326">
    <property type="entry name" value="Peptidase_S9"/>
    <property type="match status" value="1"/>
</dbReference>
<evidence type="ECO:0000259" key="8">
    <source>
        <dbReference type="Pfam" id="PF02897"/>
    </source>
</evidence>
<dbReference type="InterPro" id="IPR023302">
    <property type="entry name" value="Pept_S9A_N"/>
</dbReference>
<dbReference type="RefSeq" id="XP_031388129.1">
    <property type="nucleotide sequence ID" value="XM_031532269.1"/>
</dbReference>
<dbReference type="InterPro" id="IPR001375">
    <property type="entry name" value="Peptidase_S9_cat"/>
</dbReference>
<accession>A0A6P8D144</accession>
<evidence type="ECO:0000256" key="3">
    <source>
        <dbReference type="ARBA" id="ARBA00022801"/>
    </source>
</evidence>
<reference evidence="9" key="1">
    <citation type="journal article" date="2020" name="Plant Biotechnol. J.">
        <title>The pomegranate (Punica granatum L.) draft genome dissects genetic divergence between soft- and hard-seeded cultivars.</title>
        <authorList>
            <person name="Luo X."/>
            <person name="Li H."/>
            <person name="Wu Z."/>
            <person name="Yao W."/>
            <person name="Zhao P."/>
            <person name="Cao D."/>
            <person name="Yu H."/>
            <person name="Li K."/>
            <person name="Poudel K."/>
            <person name="Zhao D."/>
            <person name="Zhang F."/>
            <person name="Xia X."/>
            <person name="Chen L."/>
            <person name="Wang Q."/>
            <person name="Jing D."/>
            <person name="Cao S."/>
        </authorList>
    </citation>
    <scope>NUCLEOTIDE SEQUENCE [LARGE SCALE GENOMIC DNA]</scope>
    <source>
        <strain evidence="9">cv. Tunisia</strain>
    </source>
</reference>
<reference evidence="10" key="2">
    <citation type="submission" date="2025-08" db="UniProtKB">
        <authorList>
            <consortium name="RefSeq"/>
        </authorList>
    </citation>
    <scope>IDENTIFICATION</scope>
    <source>
        <tissue evidence="10">Leaf</tissue>
    </source>
</reference>
<dbReference type="Pfam" id="PF02897">
    <property type="entry name" value="Peptidase_S9_N"/>
    <property type="match status" value="1"/>
</dbReference>
<evidence type="ECO:0000256" key="2">
    <source>
        <dbReference type="ARBA" id="ARBA00022670"/>
    </source>
</evidence>
<dbReference type="GO" id="GO:0006508">
    <property type="term" value="P:proteolysis"/>
    <property type="evidence" value="ECO:0007669"/>
    <property type="project" value="UniProtKB-KW"/>
</dbReference>
<dbReference type="Gene3D" id="3.40.50.1820">
    <property type="entry name" value="alpha/beta hydrolase"/>
    <property type="match status" value="2"/>
</dbReference>
<dbReference type="PANTHER" id="PTHR11757">
    <property type="entry name" value="PROTEASE FAMILY S9A OLIGOPEPTIDASE"/>
    <property type="match status" value="1"/>
</dbReference>
<name>A0A6P8D144_PUNGR</name>
<feature type="domain" description="Peptidase S9A N-terminal" evidence="8">
    <location>
        <begin position="49"/>
        <end position="479"/>
    </location>
</feature>
<keyword evidence="4 6" id="KW-0720">Serine protease</keyword>
<dbReference type="InterPro" id="IPR029058">
    <property type="entry name" value="AB_hydrolase_fold"/>
</dbReference>
<dbReference type="InterPro" id="IPR051543">
    <property type="entry name" value="Serine_Peptidase_S9A"/>
</dbReference>
<comment type="function">
    <text evidence="5">Serine peptidase whose precise substrate specificity remains unclear. Does not cleave peptides after a arginine or lysine residue. Regulates trans-Golgi network morphology and sorting by regulating the membrane binding of the AP-1 complex. May play a role in the regulation of synaptic vesicle exocytosis.</text>
</comment>
<proteinExistence type="inferred from homology"/>
<evidence type="ECO:0000259" key="7">
    <source>
        <dbReference type="Pfam" id="PF00326"/>
    </source>
</evidence>
<keyword evidence="9" id="KW-1185">Reference proteome</keyword>
<keyword evidence="3 6" id="KW-0378">Hydrolase</keyword>
<dbReference type="Gene3D" id="2.130.10.120">
    <property type="entry name" value="Prolyl oligopeptidase, N-terminal domain"/>
    <property type="match status" value="1"/>
</dbReference>
<comment type="similarity">
    <text evidence="1 6">Belongs to the peptidase S9A family.</text>
</comment>
<dbReference type="PANTHER" id="PTHR11757:SF12">
    <property type="entry name" value="PROLYL ENDOPEPTIDASE"/>
    <property type="match status" value="1"/>
</dbReference>
<organism evidence="9 10">
    <name type="scientific">Punica granatum</name>
    <name type="common">Pomegranate</name>
    <dbReference type="NCBI Taxonomy" id="22663"/>
    <lineage>
        <taxon>Eukaryota</taxon>
        <taxon>Viridiplantae</taxon>
        <taxon>Streptophyta</taxon>
        <taxon>Embryophyta</taxon>
        <taxon>Tracheophyta</taxon>
        <taxon>Spermatophyta</taxon>
        <taxon>Magnoliopsida</taxon>
        <taxon>eudicotyledons</taxon>
        <taxon>Gunneridae</taxon>
        <taxon>Pentapetalae</taxon>
        <taxon>rosids</taxon>
        <taxon>malvids</taxon>
        <taxon>Myrtales</taxon>
        <taxon>Lythraceae</taxon>
        <taxon>Punica</taxon>
    </lineage>
</organism>
<protein>
    <recommendedName>
        <fullName evidence="6">Prolyl endopeptidase</fullName>
        <ecNumber evidence="6">3.4.21.-</ecNumber>
    </recommendedName>
</protein>
<evidence type="ECO:0000256" key="6">
    <source>
        <dbReference type="RuleBase" id="RU368024"/>
    </source>
</evidence>
<feature type="domain" description="Peptidase S9 prolyl oligopeptidase catalytic" evidence="7">
    <location>
        <begin position="586"/>
        <end position="798"/>
    </location>
</feature>
<evidence type="ECO:0000256" key="4">
    <source>
        <dbReference type="ARBA" id="ARBA00022825"/>
    </source>
</evidence>
<gene>
    <name evidence="10" type="primary">LOC116201144</name>
</gene>
<evidence type="ECO:0000313" key="10">
    <source>
        <dbReference type="RefSeq" id="XP_031388129.1"/>
    </source>
</evidence>
<sequence>MASCSALLLFRRNRSFLSPLTSLSSHFSSAAAFSSPCKQPRFTLPEQSPPLAKKVPFKVSAHGRTWEDLYRWMSNTNDPDFVQYLQEENAYAEAFMADTVDLQNRLVSEMRSRLPTNISTPPERWGPWLYYQCIPEGKEFPVLYRRLEPDKVGWAASVLNYVRGQTGREEILLDWNEVAERYGYVHVGTCRVSPDHRFLAYTLDTTGSEWFNLQVKDLRTGCILPNLQAEGVVSLAWAQDSRTLFYTLADKNQRPYSVLCANIGASNNSDDTVVFTESDSRFCVDITATKDGKFITVNSNSRTSSEVYLIDAMNPLGQLRKILKRMSDVQLFVEHHDEFFYVLTNAPLSQSVEWSGEGYYLARCLFDNIELAKFQDVVLPGEDMSFQDMDVFSGYLVLSICKEGLPMLCSISLPFNLDRKAPVELKELNPWFFPMPSKLCTILPGSNHDFMNPVYRAVLSSPVMPDVIVDYDLSRRKVSTVHQEEVLCASVLSGLTSSDDAEKPVDPLASKKSNNTDIQEVEMQRWKSVSESYCCERKEVISYDGVRIPLTILYSKEAWRQGQSPGLLHGYGAYGEVLDISWCPNRLSLLDRGWLLAFADVRGGGGSDSSWHKSGRGFDKENSIHDFAACGKYLVKEGLIHQDQLCAIGYSAGCILMGAAINMYSDLFRAVILKVPFLDICNTLLDPTLPLTTLDYEEFGNPQMLPQFETMMRYSPYDNIPSGGCHPSTLVTASFLDSRVGVWEAAKWVAKVRDYRCSSCSRSVILRTDMAAGHFSEGGYSQHIEETAYDYAFLMKVLCNHLVLQTQLNFIAN</sequence>
<dbReference type="OrthoDB" id="248387at2759"/>
<dbReference type="GO" id="GO:0004252">
    <property type="term" value="F:serine-type endopeptidase activity"/>
    <property type="evidence" value="ECO:0007669"/>
    <property type="project" value="UniProtKB-UniRule"/>
</dbReference>
<dbReference type="AlphaFoldDB" id="A0A6P8D144"/>
<evidence type="ECO:0000256" key="5">
    <source>
        <dbReference type="ARBA" id="ARBA00045448"/>
    </source>
</evidence>
<dbReference type="GeneID" id="116201144"/>
<evidence type="ECO:0000313" key="9">
    <source>
        <dbReference type="Proteomes" id="UP000515151"/>
    </source>
</evidence>
<dbReference type="PRINTS" id="PR00862">
    <property type="entry name" value="PROLIGOPTASE"/>
</dbReference>
<evidence type="ECO:0000256" key="1">
    <source>
        <dbReference type="ARBA" id="ARBA00005228"/>
    </source>
</evidence>
<dbReference type="SUPFAM" id="SSF53474">
    <property type="entry name" value="alpha/beta-Hydrolases"/>
    <property type="match status" value="1"/>
</dbReference>
<dbReference type="InterPro" id="IPR002470">
    <property type="entry name" value="Peptidase_S9A"/>
</dbReference>
<keyword evidence="2 6" id="KW-0645">Protease</keyword>
<dbReference type="GO" id="GO:0009507">
    <property type="term" value="C:chloroplast"/>
    <property type="evidence" value="ECO:0007669"/>
    <property type="project" value="TreeGrafter"/>
</dbReference>